<keyword evidence="1 4" id="KW-0929">Antimicrobial</keyword>
<organism evidence="5 6">
    <name type="scientific">Pseudolactococcus piscium</name>
    <dbReference type="NCBI Taxonomy" id="1364"/>
    <lineage>
        <taxon>Bacteria</taxon>
        <taxon>Bacillati</taxon>
        <taxon>Bacillota</taxon>
        <taxon>Bacilli</taxon>
        <taxon>Lactobacillales</taxon>
        <taxon>Streptococcaceae</taxon>
        <taxon>Pseudolactococcus</taxon>
    </lineage>
</organism>
<proteinExistence type="inferred from homology"/>
<comment type="catalytic activity">
    <reaction evidence="4">
        <text>Hydrolysis of (1-&gt;4)-beta-linkages between N-acetylmuramic acid and N-acetyl-D-glucosamine residues in a peptidoglycan and between N-acetyl-D-glucosamine residues in chitodextrins.</text>
        <dbReference type="EC" id="3.2.1.17"/>
    </reaction>
</comment>
<evidence type="ECO:0000313" key="5">
    <source>
        <dbReference type="EMBL" id="PCS06776.1"/>
    </source>
</evidence>
<dbReference type="Pfam" id="PF00959">
    <property type="entry name" value="Phage_lysozyme"/>
    <property type="match status" value="1"/>
</dbReference>
<accession>A0A2A5RZV0</accession>
<dbReference type="CDD" id="cd00737">
    <property type="entry name" value="lyz_endolysin_autolysin"/>
    <property type="match status" value="1"/>
</dbReference>
<comment type="similarity">
    <text evidence="4">Belongs to the glycosyl hydrolase 24 family.</text>
</comment>
<dbReference type="GO" id="GO:0031640">
    <property type="term" value="P:killing of cells of another organism"/>
    <property type="evidence" value="ECO:0007669"/>
    <property type="project" value="UniProtKB-KW"/>
</dbReference>
<dbReference type="Gene3D" id="1.10.530.40">
    <property type="match status" value="1"/>
</dbReference>
<keyword evidence="3" id="KW-1035">Host cytoplasm</keyword>
<dbReference type="GO" id="GO:0009253">
    <property type="term" value="P:peptidoglycan catabolic process"/>
    <property type="evidence" value="ECO:0007669"/>
    <property type="project" value="InterPro"/>
</dbReference>
<evidence type="ECO:0000256" key="2">
    <source>
        <dbReference type="ARBA" id="ARBA00022638"/>
    </source>
</evidence>
<dbReference type="Proteomes" id="UP000218282">
    <property type="component" value="Unassembled WGS sequence"/>
</dbReference>
<evidence type="ECO:0000256" key="1">
    <source>
        <dbReference type="ARBA" id="ARBA00022529"/>
    </source>
</evidence>
<dbReference type="SUPFAM" id="SSF53955">
    <property type="entry name" value="Lysozyme-like"/>
    <property type="match status" value="1"/>
</dbReference>
<dbReference type="EC" id="3.2.1.17" evidence="4"/>
<dbReference type="InterPro" id="IPR023346">
    <property type="entry name" value="Lysozyme-like_dom_sf"/>
</dbReference>
<dbReference type="PANTHER" id="PTHR38107:SF3">
    <property type="entry name" value="LYSOZYME RRRD-RELATED"/>
    <property type="match status" value="1"/>
</dbReference>
<comment type="caution">
    <text evidence="5">The sequence shown here is derived from an EMBL/GenBank/DDBJ whole genome shotgun (WGS) entry which is preliminary data.</text>
</comment>
<dbReference type="InterPro" id="IPR002196">
    <property type="entry name" value="Glyco_hydro_24"/>
</dbReference>
<keyword evidence="4" id="KW-0378">Hydrolase</keyword>
<dbReference type="EMBL" id="JXJW01000009">
    <property type="protein sequence ID" value="PCS06776.1"/>
    <property type="molecule type" value="Genomic_DNA"/>
</dbReference>
<dbReference type="InterPro" id="IPR033907">
    <property type="entry name" value="Endolysin_autolysin"/>
</dbReference>
<dbReference type="PANTHER" id="PTHR38107">
    <property type="match status" value="1"/>
</dbReference>
<gene>
    <name evidence="5" type="ORF">RU86_GL002219</name>
</gene>
<protein>
    <recommendedName>
        <fullName evidence="4">Lysozyme</fullName>
        <ecNumber evidence="4">3.2.1.17</ecNumber>
    </recommendedName>
</protein>
<evidence type="ECO:0000313" key="6">
    <source>
        <dbReference type="Proteomes" id="UP000218282"/>
    </source>
</evidence>
<dbReference type="GO" id="GO:0016998">
    <property type="term" value="P:cell wall macromolecule catabolic process"/>
    <property type="evidence" value="ECO:0007669"/>
    <property type="project" value="InterPro"/>
</dbReference>
<keyword evidence="4" id="KW-0326">Glycosidase</keyword>
<sequence>MKTGVNGLNLIKEFEGCRLTAYDIGDGMITIGWGHAEPVGRTNLIAGVTTWSQSQADSQLVADLVEYENAVDSFFTRSFNQNQYDALVSFAYNLGGGVFSRDGWGRNANDASITYDIMLYCNKGTPYEAGITRRRKAEVALYNSDSVDNNSNDASNEDKKEKGELKMFIAQCSGGDVNQYIKNGTFVLFNLSRGIYSVLNGQGQVDAVTEGHQLSTGKSLSKGAMNNVVITNLINGSKLDYRG</sequence>
<name>A0A2A5RZV0_9LACT</name>
<dbReference type="GO" id="GO:0003796">
    <property type="term" value="F:lysozyme activity"/>
    <property type="evidence" value="ECO:0007669"/>
    <property type="project" value="UniProtKB-EC"/>
</dbReference>
<dbReference type="InterPro" id="IPR051018">
    <property type="entry name" value="Bacteriophage_GH24"/>
</dbReference>
<keyword evidence="2 4" id="KW-0081">Bacteriolytic enzyme</keyword>
<evidence type="ECO:0000256" key="4">
    <source>
        <dbReference type="RuleBase" id="RU003788"/>
    </source>
</evidence>
<evidence type="ECO:0000256" key="3">
    <source>
        <dbReference type="ARBA" id="ARBA00023200"/>
    </source>
</evidence>
<dbReference type="AlphaFoldDB" id="A0A2A5RZV0"/>
<dbReference type="InterPro" id="IPR023347">
    <property type="entry name" value="Lysozyme_dom_sf"/>
</dbReference>
<dbReference type="GO" id="GO:0042742">
    <property type="term" value="P:defense response to bacterium"/>
    <property type="evidence" value="ECO:0007669"/>
    <property type="project" value="UniProtKB-KW"/>
</dbReference>
<reference evidence="5 6" key="1">
    <citation type="submission" date="2014-12" db="EMBL/GenBank/DDBJ databases">
        <title>Draft genome sequences of 10 type strains of Lactococcus.</title>
        <authorList>
            <person name="Sun Z."/>
            <person name="Zhong Z."/>
            <person name="Liu W."/>
            <person name="Zhang W."/>
            <person name="Zhang H."/>
        </authorList>
    </citation>
    <scope>NUCLEOTIDE SEQUENCE [LARGE SCALE GENOMIC DNA]</scope>
    <source>
        <strain evidence="5 6">DSM 6634</strain>
    </source>
</reference>
<keyword evidence="6" id="KW-1185">Reference proteome</keyword>
<dbReference type="RefSeq" id="WP_096814393.1">
    <property type="nucleotide sequence ID" value="NZ_JXJW01000009.1"/>
</dbReference>